<dbReference type="InterPro" id="IPR000700">
    <property type="entry name" value="PAS-assoc_C"/>
</dbReference>
<dbReference type="SMART" id="SM00387">
    <property type="entry name" value="HATPase_c"/>
    <property type="match status" value="1"/>
</dbReference>
<dbReference type="InterPro" id="IPR004358">
    <property type="entry name" value="Sig_transdc_His_kin-like_C"/>
</dbReference>
<dbReference type="PROSITE" id="PS50110">
    <property type="entry name" value="RESPONSE_REGULATORY"/>
    <property type="match status" value="2"/>
</dbReference>
<dbReference type="SUPFAM" id="SSF55785">
    <property type="entry name" value="PYP-like sensor domain (PAS domain)"/>
    <property type="match status" value="1"/>
</dbReference>
<evidence type="ECO:0000256" key="2">
    <source>
        <dbReference type="ARBA" id="ARBA00012438"/>
    </source>
</evidence>
<dbReference type="PANTHER" id="PTHR43047:SF78">
    <property type="entry name" value="SENSORY_REGULATORY PROTEIN RPFC"/>
    <property type="match status" value="1"/>
</dbReference>
<dbReference type="Proteomes" id="UP001499852">
    <property type="component" value="Unassembled WGS sequence"/>
</dbReference>
<name>A0ABP9P9Y5_9BACT</name>
<dbReference type="SMART" id="SM00091">
    <property type="entry name" value="PAS"/>
    <property type="match status" value="1"/>
</dbReference>
<dbReference type="InterPro" id="IPR036097">
    <property type="entry name" value="HisK_dim/P_sf"/>
</dbReference>
<evidence type="ECO:0000256" key="1">
    <source>
        <dbReference type="ARBA" id="ARBA00000085"/>
    </source>
</evidence>
<dbReference type="EMBL" id="BAABIA010000005">
    <property type="protein sequence ID" value="GAA5142343.1"/>
    <property type="molecule type" value="Genomic_DNA"/>
</dbReference>
<dbReference type="Gene3D" id="1.10.287.130">
    <property type="match status" value="1"/>
</dbReference>
<dbReference type="CDD" id="cd00082">
    <property type="entry name" value="HisKA"/>
    <property type="match status" value="1"/>
</dbReference>
<evidence type="ECO:0000256" key="6">
    <source>
        <dbReference type="PROSITE-ProRule" id="PRU00169"/>
    </source>
</evidence>
<dbReference type="CDD" id="cd00156">
    <property type="entry name" value="REC"/>
    <property type="match status" value="1"/>
</dbReference>
<keyword evidence="3 6" id="KW-0597">Phosphoprotein</keyword>
<reference evidence="13" key="1">
    <citation type="journal article" date="2019" name="Int. J. Syst. Evol. Microbiol.">
        <title>The Global Catalogue of Microorganisms (GCM) 10K type strain sequencing project: providing services to taxonomists for standard genome sequencing and annotation.</title>
        <authorList>
            <consortium name="The Broad Institute Genomics Platform"/>
            <consortium name="The Broad Institute Genome Sequencing Center for Infectious Disease"/>
            <person name="Wu L."/>
            <person name="Ma J."/>
        </authorList>
    </citation>
    <scope>NUCLEOTIDE SEQUENCE [LARGE SCALE GENOMIC DNA]</scope>
    <source>
        <strain evidence="13">JCM 18053</strain>
    </source>
</reference>
<feature type="domain" description="PAS" evidence="10">
    <location>
        <begin position="175"/>
        <end position="245"/>
    </location>
</feature>
<dbReference type="Gene3D" id="3.40.50.2300">
    <property type="match status" value="2"/>
</dbReference>
<evidence type="ECO:0000256" key="3">
    <source>
        <dbReference type="ARBA" id="ARBA00022553"/>
    </source>
</evidence>
<dbReference type="PRINTS" id="PR00344">
    <property type="entry name" value="BCTRLSENSOR"/>
</dbReference>
<evidence type="ECO:0000259" key="10">
    <source>
        <dbReference type="PROSITE" id="PS50112"/>
    </source>
</evidence>
<evidence type="ECO:0000256" key="5">
    <source>
        <dbReference type="ARBA" id="ARBA00022777"/>
    </source>
</evidence>
<dbReference type="Pfam" id="PF00512">
    <property type="entry name" value="HisKA"/>
    <property type="match status" value="1"/>
</dbReference>
<dbReference type="PROSITE" id="PS50109">
    <property type="entry name" value="HIS_KIN"/>
    <property type="match status" value="1"/>
</dbReference>
<dbReference type="EC" id="2.7.13.3" evidence="2"/>
<accession>A0ABP9P9Y5</accession>
<dbReference type="PANTHER" id="PTHR43047">
    <property type="entry name" value="TWO-COMPONENT HISTIDINE PROTEIN KINASE"/>
    <property type="match status" value="1"/>
</dbReference>
<dbReference type="PROSITE" id="PS50112">
    <property type="entry name" value="PAS"/>
    <property type="match status" value="1"/>
</dbReference>
<keyword evidence="5" id="KW-0418">Kinase</keyword>
<keyword evidence="13" id="KW-1185">Reference proteome</keyword>
<dbReference type="InterPro" id="IPR003661">
    <property type="entry name" value="HisK_dim/P_dom"/>
</dbReference>
<evidence type="ECO:0000259" key="8">
    <source>
        <dbReference type="PROSITE" id="PS50109"/>
    </source>
</evidence>
<feature type="domain" description="Response regulatory" evidence="9">
    <location>
        <begin position="564"/>
        <end position="677"/>
    </location>
</feature>
<keyword evidence="4" id="KW-0808">Transferase</keyword>
<sequence length="682" mass="75232">MLASTPLHILIVDDSLTDCVIFRRYLTRGVQNPYVVSEVSTAAQALLHLQSNRPDCVLLDFNLPDSDGVSLVKKIVGTHGENAFGIVMLTSNHEVELAVEALRSGAHDFLPKGGTNAIVLRRAVENATEKAAIQRELETQRHELAQKNAELQIHVQRLEKEMSDRLHAETRLRQSENQLRVVTDHAAVLLVLCDRDYRYKFVNRHYASRFGREPEEVVGHHIQDIMGKQAFEIILPYLDRVLLGERVEFEIEIPFQTLGLRWMSVVYVPERGHDGTVHGLIGVMSDTTARKTAEMELEHARDEALAASRAKDDFLAALSHELRTPLNPILLLSSDAADDESLPEHVRSVFETIRKNVDLEARLIDDLLNITRISRGKMALDRLPVDIHAVLTDAMTNVAVEIHAKHLSLRQQLKATGHTVLGDAVRLQQVFWNVLKNAVKFTPEGGCITVTTRTILEDDVIEIGIVDTGIGMTPAELERVFDAFAQGDHAGDGGSHRFGGLGLGLAISQMLVQSHFGQIQACSEGPGEGAVFVIRLPLVPDICLTLNTPDPGETAEVRTGASVRILLVEDHEPTRTALAHLLKRRHYTVITAASLEEARQISKGESFDLLISDIGLPDGNGYDLMQELAGRHSMKGIALTGYGMDRDIDRSTEAGFVAHLTKPIQVQTLEAAIQVALSPSAR</sequence>
<dbReference type="InterPro" id="IPR011006">
    <property type="entry name" value="CheY-like_superfamily"/>
</dbReference>
<dbReference type="InterPro" id="IPR003594">
    <property type="entry name" value="HATPase_dom"/>
</dbReference>
<dbReference type="PROSITE" id="PS50113">
    <property type="entry name" value="PAC"/>
    <property type="match status" value="1"/>
</dbReference>
<dbReference type="InterPro" id="IPR035965">
    <property type="entry name" value="PAS-like_dom_sf"/>
</dbReference>
<dbReference type="SUPFAM" id="SSF52172">
    <property type="entry name" value="CheY-like"/>
    <property type="match status" value="2"/>
</dbReference>
<organism evidence="12 13">
    <name type="scientific">Prosthecobacter algae</name>
    <dbReference type="NCBI Taxonomy" id="1144682"/>
    <lineage>
        <taxon>Bacteria</taxon>
        <taxon>Pseudomonadati</taxon>
        <taxon>Verrucomicrobiota</taxon>
        <taxon>Verrucomicrobiia</taxon>
        <taxon>Verrucomicrobiales</taxon>
        <taxon>Verrucomicrobiaceae</taxon>
        <taxon>Prosthecobacter</taxon>
    </lineage>
</organism>
<dbReference type="RefSeq" id="WP_345737006.1">
    <property type="nucleotide sequence ID" value="NZ_BAABIA010000005.1"/>
</dbReference>
<evidence type="ECO:0000256" key="7">
    <source>
        <dbReference type="SAM" id="Coils"/>
    </source>
</evidence>
<evidence type="ECO:0000313" key="13">
    <source>
        <dbReference type="Proteomes" id="UP001499852"/>
    </source>
</evidence>
<feature type="modified residue" description="4-aspartylphosphate" evidence="6">
    <location>
        <position position="613"/>
    </location>
</feature>
<feature type="domain" description="Histidine kinase" evidence="8">
    <location>
        <begin position="317"/>
        <end position="540"/>
    </location>
</feature>
<dbReference type="InterPro" id="IPR013656">
    <property type="entry name" value="PAS_4"/>
</dbReference>
<comment type="catalytic activity">
    <reaction evidence="1">
        <text>ATP + protein L-histidine = ADP + protein N-phospho-L-histidine.</text>
        <dbReference type="EC" id="2.7.13.3"/>
    </reaction>
</comment>
<evidence type="ECO:0000259" key="11">
    <source>
        <dbReference type="PROSITE" id="PS50113"/>
    </source>
</evidence>
<dbReference type="InterPro" id="IPR000014">
    <property type="entry name" value="PAS"/>
</dbReference>
<feature type="modified residue" description="4-aspartylphosphate" evidence="6">
    <location>
        <position position="60"/>
    </location>
</feature>
<feature type="coiled-coil region" evidence="7">
    <location>
        <begin position="130"/>
        <end position="161"/>
    </location>
</feature>
<dbReference type="Pfam" id="PF00072">
    <property type="entry name" value="Response_reg"/>
    <property type="match status" value="2"/>
</dbReference>
<dbReference type="InterPro" id="IPR036890">
    <property type="entry name" value="HATPase_C_sf"/>
</dbReference>
<dbReference type="CDD" id="cd00130">
    <property type="entry name" value="PAS"/>
    <property type="match status" value="1"/>
</dbReference>
<comment type="caution">
    <text evidence="12">The sequence shown here is derived from an EMBL/GenBank/DDBJ whole genome shotgun (WGS) entry which is preliminary data.</text>
</comment>
<protein>
    <recommendedName>
        <fullName evidence="2">histidine kinase</fullName>
        <ecNumber evidence="2">2.7.13.3</ecNumber>
    </recommendedName>
</protein>
<proteinExistence type="predicted"/>
<dbReference type="InterPro" id="IPR005467">
    <property type="entry name" value="His_kinase_dom"/>
</dbReference>
<dbReference type="NCBIfam" id="TIGR00229">
    <property type="entry name" value="sensory_box"/>
    <property type="match status" value="1"/>
</dbReference>
<evidence type="ECO:0000313" key="12">
    <source>
        <dbReference type="EMBL" id="GAA5142343.1"/>
    </source>
</evidence>
<dbReference type="SMART" id="SM00388">
    <property type="entry name" value="HisKA"/>
    <property type="match status" value="1"/>
</dbReference>
<gene>
    <name evidence="12" type="ORF">GCM10023213_28120</name>
</gene>
<keyword evidence="7" id="KW-0175">Coiled coil</keyword>
<feature type="domain" description="PAC" evidence="11">
    <location>
        <begin position="245"/>
        <end position="299"/>
    </location>
</feature>
<dbReference type="SMART" id="SM00448">
    <property type="entry name" value="REC"/>
    <property type="match status" value="2"/>
</dbReference>
<dbReference type="Pfam" id="PF02518">
    <property type="entry name" value="HATPase_c"/>
    <property type="match status" value="1"/>
</dbReference>
<evidence type="ECO:0000256" key="4">
    <source>
        <dbReference type="ARBA" id="ARBA00022679"/>
    </source>
</evidence>
<evidence type="ECO:0000259" key="9">
    <source>
        <dbReference type="PROSITE" id="PS50110"/>
    </source>
</evidence>
<dbReference type="SUPFAM" id="SSF55874">
    <property type="entry name" value="ATPase domain of HSP90 chaperone/DNA topoisomerase II/histidine kinase"/>
    <property type="match status" value="1"/>
</dbReference>
<dbReference type="Gene3D" id="3.30.450.20">
    <property type="entry name" value="PAS domain"/>
    <property type="match status" value="1"/>
</dbReference>
<dbReference type="Pfam" id="PF08448">
    <property type="entry name" value="PAS_4"/>
    <property type="match status" value="1"/>
</dbReference>
<dbReference type="SUPFAM" id="SSF47384">
    <property type="entry name" value="Homodimeric domain of signal transducing histidine kinase"/>
    <property type="match status" value="1"/>
</dbReference>
<feature type="domain" description="Response regulatory" evidence="9">
    <location>
        <begin position="8"/>
        <end position="127"/>
    </location>
</feature>
<dbReference type="InterPro" id="IPR001789">
    <property type="entry name" value="Sig_transdc_resp-reg_receiver"/>
</dbReference>
<dbReference type="Gene3D" id="3.30.565.10">
    <property type="entry name" value="Histidine kinase-like ATPase, C-terminal domain"/>
    <property type="match status" value="1"/>
</dbReference>